<evidence type="ECO:0000259" key="8">
    <source>
        <dbReference type="Pfam" id="PF01618"/>
    </source>
</evidence>
<feature type="transmembrane region" description="Helical" evidence="7">
    <location>
        <begin position="49"/>
        <end position="68"/>
    </location>
</feature>
<comment type="subcellular location">
    <subcellularLocation>
        <location evidence="1">Cell membrane</location>
        <topology evidence="1">Multi-pass membrane protein</topology>
    </subcellularLocation>
    <subcellularLocation>
        <location evidence="6">Membrane</location>
        <topology evidence="6">Multi-pass membrane protein</topology>
    </subcellularLocation>
</comment>
<dbReference type="GO" id="GO:0017038">
    <property type="term" value="P:protein import"/>
    <property type="evidence" value="ECO:0007669"/>
    <property type="project" value="TreeGrafter"/>
</dbReference>
<keyword evidence="4 7" id="KW-1133">Transmembrane helix</keyword>
<organism evidence="9 10">
    <name type="scientific">Muribaculum intestinale</name>
    <dbReference type="NCBI Taxonomy" id="1796646"/>
    <lineage>
        <taxon>Bacteria</taxon>
        <taxon>Pseudomonadati</taxon>
        <taxon>Bacteroidota</taxon>
        <taxon>Bacteroidia</taxon>
        <taxon>Bacteroidales</taxon>
        <taxon>Muribaculaceae</taxon>
        <taxon>Muribaculum</taxon>
    </lineage>
</organism>
<evidence type="ECO:0000256" key="5">
    <source>
        <dbReference type="ARBA" id="ARBA00023136"/>
    </source>
</evidence>
<evidence type="ECO:0000256" key="3">
    <source>
        <dbReference type="ARBA" id="ARBA00022692"/>
    </source>
</evidence>
<keyword evidence="5 7" id="KW-0472">Membrane</keyword>
<feature type="transmembrane region" description="Helical" evidence="7">
    <location>
        <begin position="196"/>
        <end position="217"/>
    </location>
</feature>
<evidence type="ECO:0000256" key="1">
    <source>
        <dbReference type="ARBA" id="ARBA00004651"/>
    </source>
</evidence>
<dbReference type="STRING" id="1796646.A4V02_02230"/>
<dbReference type="InterPro" id="IPR050790">
    <property type="entry name" value="ExbB/TolQ_transport"/>
</dbReference>
<reference evidence="10" key="1">
    <citation type="submission" date="2016-04" db="EMBL/GenBank/DDBJ databases">
        <title>Complete Genome Sequences of Twelve Strains of a Stable Defined Moderately Diverse Mouse Microbiota 2 (sDMDMm2).</title>
        <authorList>
            <person name="Uchimura Y."/>
            <person name="Wyss M."/>
            <person name="Brugiroux S."/>
            <person name="Limenitakis J.P."/>
            <person name="Stecher B."/>
            <person name="McCoy K.D."/>
            <person name="Macpherson A.J."/>
        </authorList>
    </citation>
    <scope>NUCLEOTIDE SEQUENCE [LARGE SCALE GENOMIC DNA]</scope>
    <source>
        <strain evidence="10">YL27</strain>
    </source>
</reference>
<keyword evidence="6" id="KW-0653">Protein transport</keyword>
<accession>A0A1B1SD17</accession>
<evidence type="ECO:0000313" key="10">
    <source>
        <dbReference type="Proteomes" id="UP000186351"/>
    </source>
</evidence>
<evidence type="ECO:0000256" key="2">
    <source>
        <dbReference type="ARBA" id="ARBA00022475"/>
    </source>
</evidence>
<dbReference type="EMBL" id="CP015402">
    <property type="protein sequence ID" value="ANU64709.1"/>
    <property type="molecule type" value="Genomic_DNA"/>
</dbReference>
<dbReference type="Pfam" id="PF01618">
    <property type="entry name" value="MotA_ExbB"/>
    <property type="match status" value="1"/>
</dbReference>
<gene>
    <name evidence="9" type="ORF">A4V02_02230</name>
</gene>
<evidence type="ECO:0000256" key="7">
    <source>
        <dbReference type="SAM" id="Phobius"/>
    </source>
</evidence>
<feature type="domain" description="MotA/TolQ/ExbB proton channel" evidence="8">
    <location>
        <begin position="110"/>
        <end position="229"/>
    </location>
</feature>
<comment type="similarity">
    <text evidence="6">Belongs to the exbB/tolQ family.</text>
</comment>
<dbReference type="InterPro" id="IPR002898">
    <property type="entry name" value="MotA_ExbB_proton_chnl"/>
</dbReference>
<dbReference type="AlphaFoldDB" id="A0A1B1SD17"/>
<evidence type="ECO:0000256" key="6">
    <source>
        <dbReference type="RuleBase" id="RU004057"/>
    </source>
</evidence>
<feature type="transmembrane region" description="Helical" evidence="7">
    <location>
        <begin position="148"/>
        <end position="176"/>
    </location>
</feature>
<dbReference type="PANTHER" id="PTHR30625">
    <property type="entry name" value="PROTEIN TOLQ"/>
    <property type="match status" value="1"/>
</dbReference>
<dbReference type="OrthoDB" id="4045at2"/>
<accession>A0A1Z2XKN4</accession>
<dbReference type="Proteomes" id="UP000186351">
    <property type="component" value="Chromosome"/>
</dbReference>
<dbReference type="PANTHER" id="PTHR30625:SF17">
    <property type="entry name" value="TOLQ-RELATED"/>
    <property type="match status" value="1"/>
</dbReference>
<sequence length="244" mass="26019">MSILNMIFAQVPETVTDTVNIISETAATAPAEAAATTASMSVWDLCLKGGFIMIPLAILLVISIYIFIERYIVIRRADREDATFMKRIKDYIHDGEIDSAKLLCKKNGTPYARLILKGISRIGRPMNDVLVAIENTGNLEIANLGKGLTWLATTAAGAPMLGFLGTVIGMVEAFFALANAGSSANISVLAGGIYEALVTTVAGLAVGIVALFAYNALVARINGVMKLLEGKTMEFMDLLNEPAE</sequence>
<dbReference type="KEGG" id="pary:A4V02_02230"/>
<evidence type="ECO:0000313" key="9">
    <source>
        <dbReference type="EMBL" id="ANU64709.1"/>
    </source>
</evidence>
<dbReference type="GO" id="GO:0005886">
    <property type="term" value="C:plasma membrane"/>
    <property type="evidence" value="ECO:0007669"/>
    <property type="project" value="UniProtKB-SubCell"/>
</dbReference>
<name>A0A1B1SD17_9BACT</name>
<keyword evidence="6" id="KW-0813">Transport</keyword>
<proteinExistence type="inferred from homology"/>
<evidence type="ECO:0000256" key="4">
    <source>
        <dbReference type="ARBA" id="ARBA00022989"/>
    </source>
</evidence>
<keyword evidence="10" id="KW-1185">Reference proteome</keyword>
<protein>
    <submittedName>
        <fullName evidence="9">Biopolymer transporter ExbB</fullName>
    </submittedName>
</protein>
<keyword evidence="3 7" id="KW-0812">Transmembrane</keyword>
<keyword evidence="2" id="KW-1003">Cell membrane</keyword>